<feature type="signal peptide" evidence="1">
    <location>
        <begin position="1"/>
        <end position="21"/>
    </location>
</feature>
<dbReference type="EMBL" id="CP010802">
    <property type="protein sequence ID" value="ALC14831.1"/>
    <property type="molecule type" value="Genomic_DNA"/>
</dbReference>
<dbReference type="PATRIC" id="fig|1603606.3.peg.36"/>
<dbReference type="STRING" id="1603606.DSOUD_0030"/>
<dbReference type="SUPFAM" id="SSF69318">
    <property type="entry name" value="Integrin alpha N-terminal domain"/>
    <property type="match status" value="1"/>
</dbReference>
<dbReference type="KEGG" id="des:DSOUD_0030"/>
<keyword evidence="3" id="KW-1185">Reference proteome</keyword>
<dbReference type="AlphaFoldDB" id="A0A0M5IK93"/>
<dbReference type="OrthoDB" id="9813582at2"/>
<name>A0A0M5IK93_9BACT</name>
<proteinExistence type="predicted"/>
<dbReference type="RefSeq" id="WP_053549092.1">
    <property type="nucleotide sequence ID" value="NZ_CP010802.1"/>
</dbReference>
<evidence type="ECO:0000256" key="1">
    <source>
        <dbReference type="SAM" id="SignalP"/>
    </source>
</evidence>
<organism evidence="2 3">
    <name type="scientific">Desulfuromonas soudanensis</name>
    <dbReference type="NCBI Taxonomy" id="1603606"/>
    <lineage>
        <taxon>Bacteria</taxon>
        <taxon>Pseudomonadati</taxon>
        <taxon>Thermodesulfobacteriota</taxon>
        <taxon>Desulfuromonadia</taxon>
        <taxon>Desulfuromonadales</taxon>
        <taxon>Desulfuromonadaceae</taxon>
        <taxon>Desulfuromonas</taxon>
    </lineage>
</organism>
<evidence type="ECO:0000313" key="2">
    <source>
        <dbReference type="EMBL" id="ALC14831.1"/>
    </source>
</evidence>
<protein>
    <recommendedName>
        <fullName evidence="4">VCBS repeat-containing protein</fullName>
    </recommendedName>
</protein>
<keyword evidence="1" id="KW-0732">Signal</keyword>
<evidence type="ECO:0008006" key="4">
    <source>
        <dbReference type="Google" id="ProtNLM"/>
    </source>
</evidence>
<dbReference type="Proteomes" id="UP000057158">
    <property type="component" value="Chromosome"/>
</dbReference>
<accession>A0A0M5IK93</accession>
<reference evidence="2 3" key="1">
    <citation type="submission" date="2015-07" db="EMBL/GenBank/DDBJ databases">
        <title>Isolation and Genomic Characterization of a Novel Halophilic Metal-Reducing Deltaproteobacterium from the Deep Subsurface.</title>
        <authorList>
            <person name="Badalamenti J.P."/>
            <person name="Summers Z.M."/>
            <person name="Gralnick J.A."/>
            <person name="Bond D.R."/>
        </authorList>
    </citation>
    <scope>NUCLEOTIDE SEQUENCE [LARGE SCALE GENOMIC DNA]</scope>
    <source>
        <strain evidence="2 3">WTL</strain>
    </source>
</reference>
<evidence type="ECO:0000313" key="3">
    <source>
        <dbReference type="Proteomes" id="UP000057158"/>
    </source>
</evidence>
<gene>
    <name evidence="2" type="ORF">DSOUD_0030</name>
</gene>
<sequence length="572" mass="61330">MNLRRILVLATLFYLSSVVLAGAALLDEVVRDFKPLSGYLVMATGDEFLIDQDAGKGVAVGDLFVVVQEGGKIVHPVTKKVLGTLDQVKGVLQVTRVKAGYSYARPLGRTEDLKPGDVIRRYENIPALFWDYTDQGSELFTKLKTALPRLDWQDYAAAQVDRPQIPGALAKGGPTLLFVLDGSGLQVHNAEFQVIHAYPNPVLSVATTVTPAAGPLKWDGAPVGGTRGAAGYQAVYPGFETLGSLPDGTVMAAFARLGDRMLLATTDGGDFQAFTVAETLTPLARGGTARSGKLLALHWWQPVTGGPLYLAVTSSVEENQAVTTAMPHTVSGSIFQLEGDRFTPVREGLPYILGSFDQDGDGICEMLLGQNFDRDTFFGRQIKELYLVDGKVETRRPSLELPRVFPVQGSLLADLTGDGRPEAIFVRRRVLSVYNGQQRLYESPQQMGGSSSAMTFSRNPGAADQLFTTEPLEIPPVAADLDGDGKLELVAIAAEGSFLRAPGLGPNINKAWLVVLRYDNGSFVRGRLGDELDRPVQGLAVDGKRVLLVSAKSGSILTGTGNSFLLALPIGL</sequence>
<feature type="chain" id="PRO_5005803130" description="VCBS repeat-containing protein" evidence="1">
    <location>
        <begin position="22"/>
        <end position="572"/>
    </location>
</feature>
<dbReference type="InterPro" id="IPR028994">
    <property type="entry name" value="Integrin_alpha_N"/>
</dbReference>